<gene>
    <name evidence="2" type="ORF">GCM10011588_12210</name>
</gene>
<evidence type="ECO:0000256" key="1">
    <source>
        <dbReference type="SAM" id="MobiDB-lite"/>
    </source>
</evidence>
<evidence type="ECO:0008006" key="4">
    <source>
        <dbReference type="Google" id="ProtNLM"/>
    </source>
</evidence>
<protein>
    <recommendedName>
        <fullName evidence="4">YbaB/EbfC DNA-binding family protein</fullName>
    </recommendedName>
</protein>
<dbReference type="Pfam" id="PF02575">
    <property type="entry name" value="YbaB_DNA_bd"/>
    <property type="match status" value="1"/>
</dbReference>
<dbReference type="InterPro" id="IPR004401">
    <property type="entry name" value="YbaB/EbfC"/>
</dbReference>
<accession>A0A917VNN1</accession>
<evidence type="ECO:0000313" key="2">
    <source>
        <dbReference type="EMBL" id="GGK99126.1"/>
    </source>
</evidence>
<dbReference type="InterPro" id="IPR036894">
    <property type="entry name" value="YbaB-like_sf"/>
</dbReference>
<dbReference type="Proteomes" id="UP000638263">
    <property type="component" value="Unassembled WGS sequence"/>
</dbReference>
<keyword evidence="3" id="KW-1185">Reference proteome</keyword>
<reference evidence="2" key="1">
    <citation type="journal article" date="2014" name="Int. J. Syst. Evol. Microbiol.">
        <title>Complete genome sequence of Corynebacterium casei LMG S-19264T (=DSM 44701T), isolated from a smear-ripened cheese.</title>
        <authorList>
            <consortium name="US DOE Joint Genome Institute (JGI-PGF)"/>
            <person name="Walter F."/>
            <person name="Albersmeier A."/>
            <person name="Kalinowski J."/>
            <person name="Ruckert C."/>
        </authorList>
    </citation>
    <scope>NUCLEOTIDE SEQUENCE</scope>
    <source>
        <strain evidence="2">CGMCC 4.3508</strain>
    </source>
</reference>
<proteinExistence type="predicted"/>
<comment type="caution">
    <text evidence="2">The sequence shown here is derived from an EMBL/GenBank/DDBJ whole genome shotgun (WGS) entry which is preliminary data.</text>
</comment>
<dbReference type="RefSeq" id="WP_063916225.1">
    <property type="nucleotide sequence ID" value="NZ_BMMH01000002.1"/>
</dbReference>
<reference evidence="2" key="2">
    <citation type="submission" date="2020-09" db="EMBL/GenBank/DDBJ databases">
        <authorList>
            <person name="Sun Q."/>
            <person name="Zhou Y."/>
        </authorList>
    </citation>
    <scope>NUCLEOTIDE SEQUENCE</scope>
    <source>
        <strain evidence="2">CGMCC 4.3508</strain>
    </source>
</reference>
<dbReference type="AlphaFoldDB" id="A0A917VNN1"/>
<dbReference type="EMBL" id="BMMH01000002">
    <property type="protein sequence ID" value="GGK99126.1"/>
    <property type="molecule type" value="Genomic_DNA"/>
</dbReference>
<dbReference type="Gene3D" id="3.30.1310.10">
    <property type="entry name" value="Nucleoid-associated protein YbaB-like domain"/>
    <property type="match status" value="1"/>
</dbReference>
<evidence type="ECO:0000313" key="3">
    <source>
        <dbReference type="Proteomes" id="UP000638263"/>
    </source>
</evidence>
<name>A0A917VNN1_9NOCA</name>
<sequence length="130" mass="13725">MNAAMDALELRASRQLNAIRDLSEALVAIRVRETSSDGAVTVEVDGNAALCDLVFSEAIAHLSPREFEAAVVATAGRAAKGAMVRRAELMNAFNRELAELSGSRSANADTNPEIGQAQGPRTDPAHAIRP</sequence>
<feature type="region of interest" description="Disordered" evidence="1">
    <location>
        <begin position="100"/>
        <end position="130"/>
    </location>
</feature>
<dbReference type="GO" id="GO:0003677">
    <property type="term" value="F:DNA binding"/>
    <property type="evidence" value="ECO:0007669"/>
    <property type="project" value="InterPro"/>
</dbReference>
<organism evidence="2 3">
    <name type="scientific">Nocardia jinanensis</name>
    <dbReference type="NCBI Taxonomy" id="382504"/>
    <lineage>
        <taxon>Bacteria</taxon>
        <taxon>Bacillati</taxon>
        <taxon>Actinomycetota</taxon>
        <taxon>Actinomycetes</taxon>
        <taxon>Mycobacteriales</taxon>
        <taxon>Nocardiaceae</taxon>
        <taxon>Nocardia</taxon>
    </lineage>
</organism>